<dbReference type="CDD" id="cd00082">
    <property type="entry name" value="HisKA"/>
    <property type="match status" value="1"/>
</dbReference>
<dbReference type="SUPFAM" id="SSF55874">
    <property type="entry name" value="ATPase domain of HSP90 chaperone/DNA topoisomerase II/histidine kinase"/>
    <property type="match status" value="1"/>
</dbReference>
<dbReference type="GO" id="GO:0000155">
    <property type="term" value="F:phosphorelay sensor kinase activity"/>
    <property type="evidence" value="ECO:0007669"/>
    <property type="project" value="InterPro"/>
</dbReference>
<dbReference type="CDD" id="cd00075">
    <property type="entry name" value="HATPase"/>
    <property type="match status" value="1"/>
</dbReference>
<dbReference type="SUPFAM" id="SSF47384">
    <property type="entry name" value="Homodimeric domain of signal transducing histidine kinase"/>
    <property type="match status" value="1"/>
</dbReference>
<dbReference type="InterPro" id="IPR050736">
    <property type="entry name" value="Sensor_HK_Regulatory"/>
</dbReference>
<dbReference type="SMART" id="SM00388">
    <property type="entry name" value="HisKA"/>
    <property type="match status" value="1"/>
</dbReference>
<gene>
    <name evidence="9" type="ORF">OM075_17715</name>
</gene>
<evidence type="ECO:0000256" key="5">
    <source>
        <dbReference type="ARBA" id="ARBA00022777"/>
    </source>
</evidence>
<keyword evidence="7" id="KW-0472">Membrane</keyword>
<feature type="domain" description="Histidine kinase" evidence="8">
    <location>
        <begin position="322"/>
        <end position="540"/>
    </location>
</feature>
<evidence type="ECO:0000256" key="3">
    <source>
        <dbReference type="ARBA" id="ARBA00022553"/>
    </source>
</evidence>
<evidence type="ECO:0000313" key="9">
    <source>
        <dbReference type="EMBL" id="MCW3788310.1"/>
    </source>
</evidence>
<dbReference type="PRINTS" id="PR00344">
    <property type="entry name" value="BCTRLSENSOR"/>
</dbReference>
<keyword evidence="7" id="KW-1133">Transmembrane helix</keyword>
<evidence type="ECO:0000256" key="1">
    <source>
        <dbReference type="ARBA" id="ARBA00000085"/>
    </source>
</evidence>
<organism evidence="9 10">
    <name type="scientific">Plebeiibacterium sediminum</name>
    <dbReference type="NCBI Taxonomy" id="2992112"/>
    <lineage>
        <taxon>Bacteria</taxon>
        <taxon>Pseudomonadati</taxon>
        <taxon>Bacteroidota</taxon>
        <taxon>Bacteroidia</taxon>
        <taxon>Marinilabiliales</taxon>
        <taxon>Marinilabiliaceae</taxon>
        <taxon>Plebeiibacterium</taxon>
    </lineage>
</organism>
<dbReference type="InterPro" id="IPR004358">
    <property type="entry name" value="Sig_transdc_His_kin-like_C"/>
</dbReference>
<keyword evidence="5 9" id="KW-0418">Kinase</keyword>
<reference evidence="9" key="1">
    <citation type="submission" date="2022-10" db="EMBL/GenBank/DDBJ databases">
        <authorList>
            <person name="Yu W.X."/>
        </authorList>
    </citation>
    <scope>NUCLEOTIDE SEQUENCE</scope>
    <source>
        <strain evidence="9">AAT</strain>
    </source>
</reference>
<dbReference type="InterPro" id="IPR005467">
    <property type="entry name" value="His_kinase_dom"/>
</dbReference>
<dbReference type="FunFam" id="3.30.565.10:FF:000006">
    <property type="entry name" value="Sensor histidine kinase WalK"/>
    <property type="match status" value="1"/>
</dbReference>
<evidence type="ECO:0000259" key="8">
    <source>
        <dbReference type="PROSITE" id="PS50109"/>
    </source>
</evidence>
<dbReference type="PROSITE" id="PS50109">
    <property type="entry name" value="HIS_KIN"/>
    <property type="match status" value="1"/>
</dbReference>
<dbReference type="InterPro" id="IPR036097">
    <property type="entry name" value="HisK_dim/P_sf"/>
</dbReference>
<name>A0AAE3SGA7_9BACT</name>
<accession>A0AAE3SGA7</accession>
<keyword evidence="3" id="KW-0597">Phosphoprotein</keyword>
<dbReference type="EC" id="2.7.13.3" evidence="2"/>
<dbReference type="RefSeq" id="WP_301191871.1">
    <property type="nucleotide sequence ID" value="NZ_JAPDPJ010000050.1"/>
</dbReference>
<feature type="transmembrane region" description="Helical" evidence="7">
    <location>
        <begin position="7"/>
        <end position="27"/>
    </location>
</feature>
<keyword evidence="10" id="KW-1185">Reference proteome</keyword>
<feature type="transmembrane region" description="Helical" evidence="7">
    <location>
        <begin position="281"/>
        <end position="303"/>
    </location>
</feature>
<keyword evidence="4" id="KW-0808">Transferase</keyword>
<dbReference type="EMBL" id="JAPDPJ010000050">
    <property type="protein sequence ID" value="MCW3788310.1"/>
    <property type="molecule type" value="Genomic_DNA"/>
</dbReference>
<comment type="caution">
    <text evidence="9">The sequence shown here is derived from an EMBL/GenBank/DDBJ whole genome shotgun (WGS) entry which is preliminary data.</text>
</comment>
<evidence type="ECO:0000256" key="7">
    <source>
        <dbReference type="SAM" id="Phobius"/>
    </source>
</evidence>
<comment type="catalytic activity">
    <reaction evidence="1">
        <text>ATP + protein L-histidine = ADP + protein N-phospho-L-histidine.</text>
        <dbReference type="EC" id="2.7.13.3"/>
    </reaction>
</comment>
<evidence type="ECO:0000256" key="4">
    <source>
        <dbReference type="ARBA" id="ARBA00022679"/>
    </source>
</evidence>
<dbReference type="Proteomes" id="UP001209229">
    <property type="component" value="Unassembled WGS sequence"/>
</dbReference>
<dbReference type="Pfam" id="PF00512">
    <property type="entry name" value="HisKA"/>
    <property type="match status" value="1"/>
</dbReference>
<dbReference type="PANTHER" id="PTHR43711">
    <property type="entry name" value="TWO-COMPONENT HISTIDINE KINASE"/>
    <property type="match status" value="1"/>
</dbReference>
<dbReference type="Pfam" id="PF02518">
    <property type="entry name" value="HATPase_c"/>
    <property type="match status" value="1"/>
</dbReference>
<dbReference type="InterPro" id="IPR003594">
    <property type="entry name" value="HATPase_dom"/>
</dbReference>
<proteinExistence type="predicted"/>
<evidence type="ECO:0000313" key="10">
    <source>
        <dbReference type="Proteomes" id="UP001209229"/>
    </source>
</evidence>
<dbReference type="AlphaFoldDB" id="A0AAE3SGA7"/>
<dbReference type="SMART" id="SM00387">
    <property type="entry name" value="HATPase_c"/>
    <property type="match status" value="1"/>
</dbReference>
<keyword evidence="7" id="KW-0812">Transmembrane</keyword>
<protein>
    <recommendedName>
        <fullName evidence="2">histidine kinase</fullName>
        <ecNumber evidence="2">2.7.13.3</ecNumber>
    </recommendedName>
</protein>
<keyword evidence="6" id="KW-0902">Two-component regulatory system</keyword>
<dbReference type="Gene3D" id="3.30.565.10">
    <property type="entry name" value="Histidine kinase-like ATPase, C-terminal domain"/>
    <property type="match status" value="1"/>
</dbReference>
<evidence type="ECO:0000256" key="6">
    <source>
        <dbReference type="ARBA" id="ARBA00023012"/>
    </source>
</evidence>
<evidence type="ECO:0000256" key="2">
    <source>
        <dbReference type="ARBA" id="ARBA00012438"/>
    </source>
</evidence>
<dbReference type="PANTHER" id="PTHR43711:SF1">
    <property type="entry name" value="HISTIDINE KINASE 1"/>
    <property type="match status" value="1"/>
</dbReference>
<dbReference type="InterPro" id="IPR036890">
    <property type="entry name" value="HATPase_C_sf"/>
</dbReference>
<dbReference type="Gene3D" id="1.10.287.130">
    <property type="match status" value="1"/>
</dbReference>
<dbReference type="InterPro" id="IPR003661">
    <property type="entry name" value="HisK_dim/P_dom"/>
</dbReference>
<sequence length="540" mass="61648">MKKKSIIGLIVLMGFSLLGIILVQFLWMNNAIQVQNEKFTATVYDALNASIRRVEKEQAANFFMQQFLSNQIPSQQPLSNNNRNTIPYFPQPKLNNENILDHITDGENKDLSNSGGGTFEAHFEIQSNGEPQQVTIKKENIDFNNKDDVQAMEQAISLMEDSIKRVLGNNGNMDALNMFNQFSYELQMRSVNPLQRLNTKNLNNVLDYELNARGIDLDYEYGIINRNTGKLTNIYTGNYYKDDSDFKFVANLFPNDIFRSWSPIALDIYFPHQGQFILKSLGVLFGSSIVFTLFILLTFLYTLRTIVNQKKLSEIKSDFINNMTHEFKTPIATINLATDNIANPMIINKPEHISSFLKIIKEENKRMNNQVERVLQMSLIEKRDFQLLPVEKDIHQLINDATQKMQLLAEQKSAVISSHLNAESTVFNVDEVHFTNVLVNLLENALKYSKENPVIDIITENNKNGIDILIRDNGIGMSKEQQAKVFEKFFRATKGNIHNVKGFGLGLSYVKAIMLQHGGNIFVKSKLGEGSEFKLFLPFK</sequence>